<name>A0A8W7Q0M7_ANOCL</name>
<organism evidence="2">
    <name type="scientific">Anopheles coluzzii</name>
    <name type="common">African malaria mosquito</name>
    <dbReference type="NCBI Taxonomy" id="1518534"/>
    <lineage>
        <taxon>Eukaryota</taxon>
        <taxon>Metazoa</taxon>
        <taxon>Ecdysozoa</taxon>
        <taxon>Arthropoda</taxon>
        <taxon>Hexapoda</taxon>
        <taxon>Insecta</taxon>
        <taxon>Pterygota</taxon>
        <taxon>Neoptera</taxon>
        <taxon>Endopterygota</taxon>
        <taxon>Diptera</taxon>
        <taxon>Nematocera</taxon>
        <taxon>Culicoidea</taxon>
        <taxon>Culicidae</taxon>
        <taxon>Anophelinae</taxon>
        <taxon>Anopheles</taxon>
    </lineage>
</organism>
<accession>A0A8W7Q0M7</accession>
<reference evidence="2" key="1">
    <citation type="submission" date="2022-08" db="UniProtKB">
        <authorList>
            <consortium name="EnsemblMetazoa"/>
        </authorList>
    </citation>
    <scope>IDENTIFICATION</scope>
</reference>
<sequence>MLNTNPFWTLLLTSWSGRLSNPTCPDCFSVRPSPPAYTVVCSLRQTSSPTVRSARCRLTSFSSLIFFSFAWFDSSSYSVDRFTSSDSFRHALVLRSIAPSYSLIASFSLPEYSKHTPMLLYSIVLEGAAADAFWNSSNALWKSFWATASSPRSIRSGTSEAFLRQERNRKHLSSANFFSAPAISPHCSRIRPQADRSMRFCGLAAAPASRSMSCSTSPASRVNQSCSELGLCFTGCPACPNPCCLIVSNRAVRFTADRKHPFSISSRNPRSSCVTLSGRSSLRCCASLASTSNPTASCTGSVRSVATLTPGMVRLAGGRPPGAVRIGGCHRSRTPSGMLGWDCRSIELLASWSGSFPPPLRYVWKSTTTGAGAGSDAEVVRIARFSRRLFIRSIMPGGPPVPAWMVVAPVRHPHGAMCSFSLHPD</sequence>
<dbReference type="Proteomes" id="UP000075882">
    <property type="component" value="Unassembled WGS sequence"/>
</dbReference>
<proteinExistence type="predicted"/>
<dbReference type="EnsemblMetazoa" id="ACOM041366-RA">
    <property type="protein sequence ID" value="ACOM041366-PA.1"/>
    <property type="gene ID" value="ACOM041366"/>
</dbReference>
<evidence type="ECO:0000256" key="1">
    <source>
        <dbReference type="SAM" id="SignalP"/>
    </source>
</evidence>
<feature type="signal peptide" evidence="1">
    <location>
        <begin position="1"/>
        <end position="20"/>
    </location>
</feature>
<dbReference type="AlphaFoldDB" id="A0A8W7Q0M7"/>
<feature type="chain" id="PRO_5036448204" evidence="1">
    <location>
        <begin position="21"/>
        <end position="425"/>
    </location>
</feature>
<evidence type="ECO:0000313" key="2">
    <source>
        <dbReference type="EnsemblMetazoa" id="ACOM041366-PA.1"/>
    </source>
</evidence>
<protein>
    <submittedName>
        <fullName evidence="2">Uncharacterized protein</fullName>
    </submittedName>
</protein>
<keyword evidence="1" id="KW-0732">Signal</keyword>